<keyword evidence="4" id="KW-1003">Cell membrane</keyword>
<dbReference type="AlphaFoldDB" id="A0A2T7UQ00"/>
<evidence type="ECO:0000256" key="7">
    <source>
        <dbReference type="ARBA" id="ARBA00022840"/>
    </source>
</evidence>
<dbReference type="SMART" id="SM00382">
    <property type="entry name" value="AAA"/>
    <property type="match status" value="1"/>
</dbReference>
<gene>
    <name evidence="12" type="ORF">DDE23_14085</name>
</gene>
<dbReference type="GO" id="GO:0005886">
    <property type="term" value="C:plasma membrane"/>
    <property type="evidence" value="ECO:0007669"/>
    <property type="project" value="UniProtKB-SubCell"/>
</dbReference>
<reference evidence="12 13" key="1">
    <citation type="journal article" date="2011" name="Syst. Appl. Microbiol.">
        <title>Defluviimonas denitrificans gen. nov., sp. nov., and Pararhodobacter aggregans gen. nov., sp. nov., non-phototrophic Rhodobacteraceae from the biofilter of a marine aquaculture.</title>
        <authorList>
            <person name="Foesel B.U."/>
            <person name="Drake H.L."/>
            <person name="Schramm A."/>
        </authorList>
    </citation>
    <scope>NUCLEOTIDE SEQUENCE [LARGE SCALE GENOMIC DNA]</scope>
    <source>
        <strain evidence="12 13">D1-19</strain>
    </source>
</reference>
<comment type="similarity">
    <text evidence="2">Belongs to the ABC transporter superfamily.</text>
</comment>
<accession>A0A2T7UQ00</accession>
<keyword evidence="10" id="KW-0472">Membrane</keyword>
<dbReference type="PANTHER" id="PTHR42771:SF3">
    <property type="entry name" value="PETROBACTIN IMPORT ATP-BINDING PROTEIN YCLP"/>
    <property type="match status" value="1"/>
</dbReference>
<comment type="caution">
    <text evidence="12">The sequence shown here is derived from an EMBL/GenBank/DDBJ whole genome shotgun (WGS) entry which is preliminary data.</text>
</comment>
<organism evidence="12 13">
    <name type="scientific">Pararhodobacter aggregans</name>
    <dbReference type="NCBI Taxonomy" id="404875"/>
    <lineage>
        <taxon>Bacteria</taxon>
        <taxon>Pseudomonadati</taxon>
        <taxon>Pseudomonadota</taxon>
        <taxon>Alphaproteobacteria</taxon>
        <taxon>Rhodobacterales</taxon>
        <taxon>Paracoccaceae</taxon>
        <taxon>Pararhodobacter</taxon>
    </lineage>
</organism>
<dbReference type="OrthoDB" id="9805601at2"/>
<dbReference type="EMBL" id="QDDR01000007">
    <property type="protein sequence ID" value="PVE46810.1"/>
    <property type="molecule type" value="Genomic_DNA"/>
</dbReference>
<name>A0A2T7UQ00_9RHOB</name>
<evidence type="ECO:0000256" key="4">
    <source>
        <dbReference type="ARBA" id="ARBA00022475"/>
    </source>
</evidence>
<dbReference type="SUPFAM" id="SSF52540">
    <property type="entry name" value="P-loop containing nucleoside triphosphate hydrolases"/>
    <property type="match status" value="1"/>
</dbReference>
<dbReference type="InterPro" id="IPR003593">
    <property type="entry name" value="AAA+_ATPase"/>
</dbReference>
<evidence type="ECO:0000256" key="5">
    <source>
        <dbReference type="ARBA" id="ARBA00022496"/>
    </source>
</evidence>
<evidence type="ECO:0000256" key="3">
    <source>
        <dbReference type="ARBA" id="ARBA00022448"/>
    </source>
</evidence>
<evidence type="ECO:0000256" key="2">
    <source>
        <dbReference type="ARBA" id="ARBA00005417"/>
    </source>
</evidence>
<dbReference type="PROSITE" id="PS50893">
    <property type="entry name" value="ABC_TRANSPORTER_2"/>
    <property type="match status" value="1"/>
</dbReference>
<comment type="subcellular location">
    <subcellularLocation>
        <location evidence="1">Cell membrane</location>
        <topology evidence="1">Peripheral membrane protein</topology>
    </subcellularLocation>
</comment>
<evidence type="ECO:0000313" key="13">
    <source>
        <dbReference type="Proteomes" id="UP000244810"/>
    </source>
</evidence>
<dbReference type="InterPro" id="IPR027417">
    <property type="entry name" value="P-loop_NTPase"/>
</dbReference>
<keyword evidence="13" id="KW-1185">Reference proteome</keyword>
<keyword evidence="6" id="KW-0547">Nucleotide-binding</keyword>
<dbReference type="GO" id="GO:0016887">
    <property type="term" value="F:ATP hydrolysis activity"/>
    <property type="evidence" value="ECO:0007669"/>
    <property type="project" value="InterPro"/>
</dbReference>
<sequence>MIEVEGVERRYDGLAVLSEVTLSLPRGGLTAIIGPNGAGKSTLLSVMGRLQKPDAGRVTLEGMDLAQASGRLVARKLALLRQDNHTAARLTVRDLVAFGRYPHSRGNPGPEDHAQVARALAILGLEPLADRFLDQLSGGQRQRAHIAMVLAQDTECILLDEPLNNLDISHAVRIITLVREAAQALGKTVVVVLHDINMAAAHCDRIVVMKGGRILRHGPPAELMQAEFLSAVYETPISVHELAGRLVAVY</sequence>
<evidence type="ECO:0000256" key="1">
    <source>
        <dbReference type="ARBA" id="ARBA00004202"/>
    </source>
</evidence>
<protein>
    <submittedName>
        <fullName evidence="12">Iron ABC transporter ATP-binding protein</fullName>
    </submittedName>
</protein>
<dbReference type="GO" id="GO:0005524">
    <property type="term" value="F:ATP binding"/>
    <property type="evidence" value="ECO:0007669"/>
    <property type="project" value="UniProtKB-KW"/>
</dbReference>
<proteinExistence type="inferred from homology"/>
<dbReference type="Proteomes" id="UP000244810">
    <property type="component" value="Unassembled WGS sequence"/>
</dbReference>
<dbReference type="InterPro" id="IPR051535">
    <property type="entry name" value="Siderophore_ABC-ATPase"/>
</dbReference>
<feature type="domain" description="ABC transporter" evidence="11">
    <location>
        <begin position="2"/>
        <end position="236"/>
    </location>
</feature>
<dbReference type="CDD" id="cd03214">
    <property type="entry name" value="ABC_Iron-Siderophores_B12_Hemin"/>
    <property type="match status" value="1"/>
</dbReference>
<keyword evidence="3" id="KW-0813">Transport</keyword>
<dbReference type="PANTHER" id="PTHR42771">
    <property type="entry name" value="IRON(3+)-HYDROXAMATE IMPORT ATP-BINDING PROTEIN FHUC"/>
    <property type="match status" value="1"/>
</dbReference>
<evidence type="ECO:0000256" key="9">
    <source>
        <dbReference type="ARBA" id="ARBA00023065"/>
    </source>
</evidence>
<dbReference type="GO" id="GO:0006826">
    <property type="term" value="P:iron ion transport"/>
    <property type="evidence" value="ECO:0007669"/>
    <property type="project" value="UniProtKB-KW"/>
</dbReference>
<dbReference type="Pfam" id="PF00005">
    <property type="entry name" value="ABC_tran"/>
    <property type="match status" value="1"/>
</dbReference>
<evidence type="ECO:0000256" key="8">
    <source>
        <dbReference type="ARBA" id="ARBA00023004"/>
    </source>
</evidence>
<dbReference type="RefSeq" id="WP_107752382.1">
    <property type="nucleotide sequence ID" value="NZ_QBKF01000007.1"/>
</dbReference>
<dbReference type="InterPro" id="IPR003439">
    <property type="entry name" value="ABC_transporter-like_ATP-bd"/>
</dbReference>
<dbReference type="FunFam" id="3.40.50.300:FF:000134">
    <property type="entry name" value="Iron-enterobactin ABC transporter ATP-binding protein"/>
    <property type="match status" value="1"/>
</dbReference>
<evidence type="ECO:0000313" key="12">
    <source>
        <dbReference type="EMBL" id="PVE46810.1"/>
    </source>
</evidence>
<dbReference type="Gene3D" id="3.40.50.300">
    <property type="entry name" value="P-loop containing nucleotide triphosphate hydrolases"/>
    <property type="match status" value="1"/>
</dbReference>
<evidence type="ECO:0000259" key="11">
    <source>
        <dbReference type="PROSITE" id="PS50893"/>
    </source>
</evidence>
<keyword evidence="5" id="KW-0410">Iron transport</keyword>
<keyword evidence="8" id="KW-0408">Iron</keyword>
<keyword evidence="7 12" id="KW-0067">ATP-binding</keyword>
<evidence type="ECO:0000256" key="10">
    <source>
        <dbReference type="ARBA" id="ARBA00023136"/>
    </source>
</evidence>
<evidence type="ECO:0000256" key="6">
    <source>
        <dbReference type="ARBA" id="ARBA00022741"/>
    </source>
</evidence>
<keyword evidence="9" id="KW-0406">Ion transport</keyword>